<proteinExistence type="predicted"/>
<dbReference type="EMBL" id="ML208322">
    <property type="protein sequence ID" value="TFK69885.1"/>
    <property type="molecule type" value="Genomic_DNA"/>
</dbReference>
<keyword evidence="2" id="KW-1185">Reference proteome</keyword>
<organism evidence="1 2">
    <name type="scientific">Pluteus cervinus</name>
    <dbReference type="NCBI Taxonomy" id="181527"/>
    <lineage>
        <taxon>Eukaryota</taxon>
        <taxon>Fungi</taxon>
        <taxon>Dikarya</taxon>
        <taxon>Basidiomycota</taxon>
        <taxon>Agaricomycotina</taxon>
        <taxon>Agaricomycetes</taxon>
        <taxon>Agaricomycetidae</taxon>
        <taxon>Agaricales</taxon>
        <taxon>Pluteineae</taxon>
        <taxon>Pluteaceae</taxon>
        <taxon>Pluteus</taxon>
    </lineage>
</organism>
<gene>
    <name evidence="1" type="ORF">BDN72DRAFT_839789</name>
</gene>
<accession>A0ACD3AVZ3</accession>
<reference evidence="1 2" key="1">
    <citation type="journal article" date="2019" name="Nat. Ecol. Evol.">
        <title>Megaphylogeny resolves global patterns of mushroom evolution.</title>
        <authorList>
            <person name="Varga T."/>
            <person name="Krizsan K."/>
            <person name="Foldi C."/>
            <person name="Dima B."/>
            <person name="Sanchez-Garcia M."/>
            <person name="Sanchez-Ramirez S."/>
            <person name="Szollosi G.J."/>
            <person name="Szarkandi J.G."/>
            <person name="Papp V."/>
            <person name="Albert L."/>
            <person name="Andreopoulos W."/>
            <person name="Angelini C."/>
            <person name="Antonin V."/>
            <person name="Barry K.W."/>
            <person name="Bougher N.L."/>
            <person name="Buchanan P."/>
            <person name="Buyck B."/>
            <person name="Bense V."/>
            <person name="Catcheside P."/>
            <person name="Chovatia M."/>
            <person name="Cooper J."/>
            <person name="Damon W."/>
            <person name="Desjardin D."/>
            <person name="Finy P."/>
            <person name="Geml J."/>
            <person name="Haridas S."/>
            <person name="Hughes K."/>
            <person name="Justo A."/>
            <person name="Karasinski D."/>
            <person name="Kautmanova I."/>
            <person name="Kiss B."/>
            <person name="Kocsube S."/>
            <person name="Kotiranta H."/>
            <person name="LaButti K.M."/>
            <person name="Lechner B.E."/>
            <person name="Liimatainen K."/>
            <person name="Lipzen A."/>
            <person name="Lukacs Z."/>
            <person name="Mihaltcheva S."/>
            <person name="Morgado L.N."/>
            <person name="Niskanen T."/>
            <person name="Noordeloos M.E."/>
            <person name="Ohm R.A."/>
            <person name="Ortiz-Santana B."/>
            <person name="Ovrebo C."/>
            <person name="Racz N."/>
            <person name="Riley R."/>
            <person name="Savchenko A."/>
            <person name="Shiryaev A."/>
            <person name="Soop K."/>
            <person name="Spirin V."/>
            <person name="Szebenyi C."/>
            <person name="Tomsovsky M."/>
            <person name="Tulloss R.E."/>
            <person name="Uehling J."/>
            <person name="Grigoriev I.V."/>
            <person name="Vagvolgyi C."/>
            <person name="Papp T."/>
            <person name="Martin F.M."/>
            <person name="Miettinen O."/>
            <person name="Hibbett D.S."/>
            <person name="Nagy L.G."/>
        </authorList>
    </citation>
    <scope>NUCLEOTIDE SEQUENCE [LARGE SCALE GENOMIC DNA]</scope>
    <source>
        <strain evidence="1 2">NL-1719</strain>
    </source>
</reference>
<evidence type="ECO:0000313" key="2">
    <source>
        <dbReference type="Proteomes" id="UP000308600"/>
    </source>
</evidence>
<protein>
    <submittedName>
        <fullName evidence="1">Uncharacterized protein</fullName>
    </submittedName>
</protein>
<name>A0ACD3AVZ3_9AGAR</name>
<sequence>MWLFKFRVQGLLDFVKLIVTPHPQNFYIPPSVTGPVGAPNVHHAAISPLREVPPTTRREMRRTRVHPEYRLVGDHGEISSHSSYYSSSYGSRSGSGYGDWARGRGQPNDSRSSWTYSKASGSIKNPSVSYGRRDELPCCCSCHDRQPSRDRKGKGRAFEGNPAIPTAYNQRPFVWRSVSAVLW</sequence>
<dbReference type="Proteomes" id="UP000308600">
    <property type="component" value="Unassembled WGS sequence"/>
</dbReference>
<evidence type="ECO:0000313" key="1">
    <source>
        <dbReference type="EMBL" id="TFK69885.1"/>
    </source>
</evidence>